<dbReference type="EMBL" id="CAAALY010277938">
    <property type="protein sequence ID" value="VEL42973.1"/>
    <property type="molecule type" value="Genomic_DNA"/>
</dbReference>
<organism evidence="2 3">
    <name type="scientific">Protopolystoma xenopodis</name>
    <dbReference type="NCBI Taxonomy" id="117903"/>
    <lineage>
        <taxon>Eukaryota</taxon>
        <taxon>Metazoa</taxon>
        <taxon>Spiralia</taxon>
        <taxon>Lophotrochozoa</taxon>
        <taxon>Platyhelminthes</taxon>
        <taxon>Monogenea</taxon>
        <taxon>Polyopisthocotylea</taxon>
        <taxon>Polystomatidea</taxon>
        <taxon>Polystomatidae</taxon>
        <taxon>Protopolystoma</taxon>
    </lineage>
</organism>
<keyword evidence="3" id="KW-1185">Reference proteome</keyword>
<name>A0A448XRC6_9PLAT</name>
<proteinExistence type="predicted"/>
<evidence type="ECO:0000313" key="3">
    <source>
        <dbReference type="Proteomes" id="UP000784294"/>
    </source>
</evidence>
<dbReference type="Proteomes" id="UP000784294">
    <property type="component" value="Unassembled WGS sequence"/>
</dbReference>
<sequence>MASCFVPLESTLGSSLQDSTDSRPQLVANISCESSPAHGAHKSCEITNDPSAEVLPS</sequence>
<evidence type="ECO:0000313" key="2">
    <source>
        <dbReference type="EMBL" id="VEL42973.1"/>
    </source>
</evidence>
<evidence type="ECO:0000256" key="1">
    <source>
        <dbReference type="SAM" id="MobiDB-lite"/>
    </source>
</evidence>
<reference evidence="2" key="1">
    <citation type="submission" date="2018-11" db="EMBL/GenBank/DDBJ databases">
        <authorList>
            <consortium name="Pathogen Informatics"/>
        </authorList>
    </citation>
    <scope>NUCLEOTIDE SEQUENCE</scope>
</reference>
<dbReference type="AlphaFoldDB" id="A0A448XRC6"/>
<protein>
    <submittedName>
        <fullName evidence="2">Uncharacterized protein</fullName>
    </submittedName>
</protein>
<gene>
    <name evidence="2" type="ORF">PXEA_LOCUS36413</name>
</gene>
<accession>A0A448XRC6</accession>
<comment type="caution">
    <text evidence="2">The sequence shown here is derived from an EMBL/GenBank/DDBJ whole genome shotgun (WGS) entry which is preliminary data.</text>
</comment>
<feature type="region of interest" description="Disordered" evidence="1">
    <location>
        <begin position="35"/>
        <end position="57"/>
    </location>
</feature>